<dbReference type="Gene3D" id="3.40.190.10">
    <property type="entry name" value="Periplasmic binding protein-like II"/>
    <property type="match status" value="2"/>
</dbReference>
<dbReference type="PANTHER" id="PTHR43649:SF29">
    <property type="entry name" value="OSMOPROTECTIVE COMPOUNDS-BINDING PROTEIN GGTB"/>
    <property type="match status" value="1"/>
</dbReference>
<keyword evidence="3" id="KW-0732">Signal</keyword>
<reference evidence="5" key="1">
    <citation type="submission" date="2017-12" db="EMBL/GenBank/DDBJ databases">
        <title>Whole genome sequencing of Acidipropionibacterium jensenii strains JS279 and JS280.</title>
        <authorList>
            <person name="Deptula P."/>
            <person name="Laine P."/>
            <person name="Smolander O.-P."/>
            <person name="Paulin L."/>
            <person name="Auvinen P."/>
            <person name="Varmanen P."/>
        </authorList>
    </citation>
    <scope>NUCLEOTIDE SEQUENCE [LARGE SCALE GENOMIC DNA]</scope>
    <source>
        <strain evidence="5">JS280</strain>
    </source>
</reference>
<dbReference type="InterPro" id="IPR050490">
    <property type="entry name" value="Bact_solute-bd_prot1"/>
</dbReference>
<sequence length="424" mass="45881">MKRRTFLAGAASLAATGALSACGGFGGSSGGDDGGKTQLTLFHRWPNEPNKSYFTKLVKDFEAKYPNIAVKVDAVLNDTYKDKVRVTVGSANAPDVFFSFSGSFASSLVDTGNVMDLTDFTKTLSPTIIANQLEPFQVDGKQMGLPITMNGKVFFYNKKIFNQHGIQTPTTWEELLQACKTLKSAGVTPISYGSKEGWTVAHYVGTLNQRVLPAATILADADPKKGKFTDPGYVTALNFFKELFPYMTANPNAVDHQHARDAWLAGKTAMAYLETSEWSYITDKSFQWGTFDFPSVPDGKGDQKGLTGAPEGFMISAKTKHADEAKKFLGFMLSLDESVAWTNRSGYLSPVTGAVDKSNAPTGVKALGHEIAQASQMTPWLDDFLDQRLVSTYLAQGQSFIGGKITAEQVMAAVQKTAAQVRAS</sequence>
<evidence type="ECO:0000256" key="3">
    <source>
        <dbReference type="SAM" id="SignalP"/>
    </source>
</evidence>
<dbReference type="AlphaFoldDB" id="A0A3Q9UH42"/>
<dbReference type="SUPFAM" id="SSF53850">
    <property type="entry name" value="Periplasmic binding protein-like II"/>
    <property type="match status" value="1"/>
</dbReference>
<dbReference type="KEGG" id="aji:C0Z10_01380"/>
<dbReference type="PROSITE" id="PS51257">
    <property type="entry name" value="PROKAR_LIPOPROTEIN"/>
    <property type="match status" value="1"/>
</dbReference>
<dbReference type="Proteomes" id="UP000285875">
    <property type="component" value="Chromosome"/>
</dbReference>
<comment type="similarity">
    <text evidence="1">Belongs to the bacterial solute-binding protein 1 family.</text>
</comment>
<dbReference type="InterPro" id="IPR006059">
    <property type="entry name" value="SBP"/>
</dbReference>
<evidence type="ECO:0000313" key="4">
    <source>
        <dbReference type="EMBL" id="AZZ38620.1"/>
    </source>
</evidence>
<name>A0A3Q9UH42_9ACTN</name>
<dbReference type="PANTHER" id="PTHR43649">
    <property type="entry name" value="ARABINOSE-BINDING PROTEIN-RELATED"/>
    <property type="match status" value="1"/>
</dbReference>
<dbReference type="EMBL" id="CP025570">
    <property type="protein sequence ID" value="AZZ38620.1"/>
    <property type="molecule type" value="Genomic_DNA"/>
</dbReference>
<evidence type="ECO:0000256" key="1">
    <source>
        <dbReference type="ARBA" id="ARBA00008520"/>
    </source>
</evidence>
<proteinExistence type="inferred from homology"/>
<protein>
    <submittedName>
        <fullName evidence="4">Sugar ABC transporter substrate-binding protein</fullName>
    </submittedName>
</protein>
<dbReference type="Pfam" id="PF01547">
    <property type="entry name" value="SBP_bac_1"/>
    <property type="match status" value="1"/>
</dbReference>
<dbReference type="RefSeq" id="WP_097798218.1">
    <property type="nucleotide sequence ID" value="NZ_CP025570.1"/>
</dbReference>
<feature type="chain" id="PRO_5018586015" evidence="3">
    <location>
        <begin position="21"/>
        <end position="424"/>
    </location>
</feature>
<evidence type="ECO:0000313" key="5">
    <source>
        <dbReference type="Proteomes" id="UP000285875"/>
    </source>
</evidence>
<keyword evidence="2" id="KW-0813">Transport</keyword>
<evidence type="ECO:0000256" key="2">
    <source>
        <dbReference type="ARBA" id="ARBA00022448"/>
    </source>
</evidence>
<organism evidence="4 5">
    <name type="scientific">Acidipropionibacterium jensenii</name>
    <dbReference type="NCBI Taxonomy" id="1749"/>
    <lineage>
        <taxon>Bacteria</taxon>
        <taxon>Bacillati</taxon>
        <taxon>Actinomycetota</taxon>
        <taxon>Actinomycetes</taxon>
        <taxon>Propionibacteriales</taxon>
        <taxon>Propionibacteriaceae</taxon>
        <taxon>Acidipropionibacterium</taxon>
    </lineage>
</organism>
<feature type="signal peptide" evidence="3">
    <location>
        <begin position="1"/>
        <end position="20"/>
    </location>
</feature>
<accession>A0A3Q9UH42</accession>
<gene>
    <name evidence="4" type="ORF">C0Z10_01380</name>
</gene>